<dbReference type="GO" id="GO:0016491">
    <property type="term" value="F:oxidoreductase activity"/>
    <property type="evidence" value="ECO:0007669"/>
    <property type="project" value="UniProtKB-KW"/>
</dbReference>
<dbReference type="VEuPathDB" id="FungiDB:MMYC01_209897"/>
<dbReference type="PROSITE" id="PS51387">
    <property type="entry name" value="FAD_PCMH"/>
    <property type="match status" value="1"/>
</dbReference>
<comment type="similarity">
    <text evidence="1">Belongs to the oxygen-dependent FAD-linked oxidoreductase family.</text>
</comment>
<keyword evidence="3" id="KW-0274">FAD</keyword>
<evidence type="ECO:0000256" key="3">
    <source>
        <dbReference type="ARBA" id="ARBA00022827"/>
    </source>
</evidence>
<feature type="domain" description="FAD-binding PCMH-type" evidence="5">
    <location>
        <begin position="57"/>
        <end position="229"/>
    </location>
</feature>
<dbReference type="Gene3D" id="3.30.465.10">
    <property type="match status" value="1"/>
</dbReference>
<evidence type="ECO:0000256" key="2">
    <source>
        <dbReference type="ARBA" id="ARBA00022630"/>
    </source>
</evidence>
<name>A0A175VPX3_9PEZI</name>
<accession>A0A175VPX3</accession>
<evidence type="ECO:0000256" key="1">
    <source>
        <dbReference type="ARBA" id="ARBA00005466"/>
    </source>
</evidence>
<sequence length="486" mass="52338">MKPMAQLVEKSPLIQNTNPATAAVEACLAAQEALGTDSVSLAPINQTIIDVNWSEACWKAPSCVIQPSSAQILSVVLQIIWQFQVLFAVRSGGHSPNPGWASIGQPGILVDLSRLDAVSINADASVVSVGPGQRWRNVAAALDPYNVTVVGGRLPTLGVGGLVLGGGFSYFSGQYGLAADNVRNYEVVLGNGTIVEANSQVNPDLFWALKGGGPNFGIVTRFDLATIPVHTVYAEVLVYATVETPSVLRALAAWQLSAGASDVRATVVAISSLSGTTVGFVFSEPVARRPDAFAAFADIPVLETALPPANLSAIQLMEVAAALVNDARQRHDYRSVTTQIDGDLYVDMFNFWAERAASVYDKTGANQTFVLQPITPNLIQQGIDNGGNALGLRPSNMSWWTTLVDWKDANDDDIVRGVSIATTEEWKKRSTMEFLYMNDCSRDQDPLTSYGAHNVAKLRAISKKYDPDQVFQRLQHDGFLLRKTNV</sequence>
<dbReference type="SUPFAM" id="SSF56176">
    <property type="entry name" value="FAD-binding/transporter-associated domain-like"/>
    <property type="match status" value="1"/>
</dbReference>
<dbReference type="InterPro" id="IPR016169">
    <property type="entry name" value="FAD-bd_PCMH_sub2"/>
</dbReference>
<dbReference type="GO" id="GO:0071949">
    <property type="term" value="F:FAD binding"/>
    <property type="evidence" value="ECO:0007669"/>
    <property type="project" value="InterPro"/>
</dbReference>
<evidence type="ECO:0000313" key="7">
    <source>
        <dbReference type="Proteomes" id="UP000078237"/>
    </source>
</evidence>
<evidence type="ECO:0000313" key="6">
    <source>
        <dbReference type="EMBL" id="KXX73295.1"/>
    </source>
</evidence>
<comment type="caution">
    <text evidence="6">The sequence shown here is derived from an EMBL/GenBank/DDBJ whole genome shotgun (WGS) entry which is preliminary data.</text>
</comment>
<evidence type="ECO:0000259" key="5">
    <source>
        <dbReference type="PROSITE" id="PS51387"/>
    </source>
</evidence>
<dbReference type="InterPro" id="IPR036318">
    <property type="entry name" value="FAD-bd_PCMH-like_sf"/>
</dbReference>
<dbReference type="Proteomes" id="UP000078237">
    <property type="component" value="Unassembled WGS sequence"/>
</dbReference>
<reference evidence="6 7" key="1">
    <citation type="journal article" date="2016" name="Genome Announc.">
        <title>Genome Sequence of Madurella mycetomatis mm55, Isolated from a Human Mycetoma Case in Sudan.</title>
        <authorList>
            <person name="Smit S."/>
            <person name="Derks M.F."/>
            <person name="Bervoets S."/>
            <person name="Fahal A."/>
            <person name="van Leeuwen W."/>
            <person name="van Belkum A."/>
            <person name="van de Sande W.W."/>
        </authorList>
    </citation>
    <scope>NUCLEOTIDE SEQUENCE [LARGE SCALE GENOMIC DNA]</scope>
    <source>
        <strain evidence="7">mm55</strain>
    </source>
</reference>
<evidence type="ECO:0000256" key="4">
    <source>
        <dbReference type="ARBA" id="ARBA00023002"/>
    </source>
</evidence>
<dbReference type="InterPro" id="IPR050416">
    <property type="entry name" value="FAD-linked_Oxidoreductase"/>
</dbReference>
<protein>
    <submittedName>
        <fullName evidence="6">Bifunctional solanapyrone synthase</fullName>
    </submittedName>
</protein>
<keyword evidence="4" id="KW-0560">Oxidoreductase</keyword>
<proteinExistence type="inferred from homology"/>
<organism evidence="6 7">
    <name type="scientific">Madurella mycetomatis</name>
    <dbReference type="NCBI Taxonomy" id="100816"/>
    <lineage>
        <taxon>Eukaryota</taxon>
        <taxon>Fungi</taxon>
        <taxon>Dikarya</taxon>
        <taxon>Ascomycota</taxon>
        <taxon>Pezizomycotina</taxon>
        <taxon>Sordariomycetes</taxon>
        <taxon>Sordariomycetidae</taxon>
        <taxon>Sordariales</taxon>
        <taxon>Sordariales incertae sedis</taxon>
        <taxon>Madurella</taxon>
    </lineage>
</organism>
<dbReference type="OrthoDB" id="2151789at2759"/>
<dbReference type="STRING" id="100816.A0A175VPX3"/>
<dbReference type="InterPro" id="IPR016166">
    <property type="entry name" value="FAD-bd_PCMH"/>
</dbReference>
<dbReference type="Pfam" id="PF01565">
    <property type="entry name" value="FAD_binding_4"/>
    <property type="match status" value="1"/>
</dbReference>
<dbReference type="PANTHER" id="PTHR42973">
    <property type="entry name" value="BINDING OXIDOREDUCTASE, PUTATIVE (AFU_ORTHOLOGUE AFUA_1G17690)-RELATED"/>
    <property type="match status" value="1"/>
</dbReference>
<gene>
    <name evidence="6" type="ORF">MMYC01_209897</name>
</gene>
<dbReference type="EMBL" id="LCTW02000499">
    <property type="protein sequence ID" value="KXX73295.1"/>
    <property type="molecule type" value="Genomic_DNA"/>
</dbReference>
<dbReference type="InterPro" id="IPR006094">
    <property type="entry name" value="Oxid_FAD_bind_N"/>
</dbReference>
<keyword evidence="2" id="KW-0285">Flavoprotein</keyword>
<dbReference type="PANTHER" id="PTHR42973:SF54">
    <property type="entry name" value="FAD-BINDING PCMH-TYPE DOMAIN-CONTAINING PROTEIN"/>
    <property type="match status" value="1"/>
</dbReference>
<keyword evidence="7" id="KW-1185">Reference proteome</keyword>
<dbReference type="AlphaFoldDB" id="A0A175VPX3"/>